<dbReference type="Proteomes" id="UP000325787">
    <property type="component" value="Chromosome"/>
</dbReference>
<dbReference type="AlphaFoldDB" id="A0A5Q0H7G0"/>
<dbReference type="OrthoDB" id="3624603at2"/>
<proteinExistence type="predicted"/>
<evidence type="ECO:0000313" key="3">
    <source>
        <dbReference type="Proteomes" id="UP000325787"/>
    </source>
</evidence>
<name>A0A5Q0H7G0_SACSY</name>
<sequence length="203" mass="20588">MRLAPVPGVTPVALGTPERAAAELLAVLGRLKGVRDPGLEVSATQAAELAHRHGAGLLAVVEHPGADPALLVAGVVPVDRPADPAELGFHLDGPAIREVTRGETATGYPVVIVERIPVTGPGAQLQVVVTDPGHPRIAVFTLHSPTGRGWLDVAGVAGRFVSGVEFDPVAPDRATGRAPVSGRGTRSASGPPPGGTSGRSGRR</sequence>
<dbReference type="EMBL" id="CP034550">
    <property type="protein sequence ID" value="QFZ22119.1"/>
    <property type="molecule type" value="Genomic_DNA"/>
</dbReference>
<keyword evidence="3" id="KW-1185">Reference proteome</keyword>
<organism evidence="2 3">
    <name type="scientific">Saccharothrix syringae</name>
    <name type="common">Nocardiopsis syringae</name>
    <dbReference type="NCBI Taxonomy" id="103733"/>
    <lineage>
        <taxon>Bacteria</taxon>
        <taxon>Bacillati</taxon>
        <taxon>Actinomycetota</taxon>
        <taxon>Actinomycetes</taxon>
        <taxon>Pseudonocardiales</taxon>
        <taxon>Pseudonocardiaceae</taxon>
        <taxon>Saccharothrix</taxon>
    </lineage>
</organism>
<feature type="region of interest" description="Disordered" evidence="1">
    <location>
        <begin position="167"/>
        <end position="203"/>
    </location>
</feature>
<dbReference type="KEGG" id="ssyi:EKG83_36130"/>
<gene>
    <name evidence="2" type="ORF">EKG83_36130</name>
</gene>
<evidence type="ECO:0000313" key="2">
    <source>
        <dbReference type="EMBL" id="QFZ22119.1"/>
    </source>
</evidence>
<protein>
    <submittedName>
        <fullName evidence="2">Uncharacterized protein</fullName>
    </submittedName>
</protein>
<evidence type="ECO:0000256" key="1">
    <source>
        <dbReference type="SAM" id="MobiDB-lite"/>
    </source>
</evidence>
<accession>A0A5Q0H7G0</accession>
<reference evidence="3" key="1">
    <citation type="journal article" date="2021" name="Curr. Microbiol.">
        <title>Complete genome of nocamycin-producing strain Saccharothrix syringae NRRL B-16468 reveals the biosynthetic potential for secondary metabolites.</title>
        <authorList>
            <person name="Mo X."/>
            <person name="Yang S."/>
        </authorList>
    </citation>
    <scope>NUCLEOTIDE SEQUENCE [LARGE SCALE GENOMIC DNA]</scope>
    <source>
        <strain evidence="3">ATCC 51364 / DSM 43886 / JCM 6844 / KCTC 9398 / NBRC 14523 / NRRL B-16468 / INA 2240</strain>
    </source>
</reference>